<dbReference type="KEGG" id="cpis:HS961_00630"/>
<reference evidence="3 4" key="1">
    <citation type="journal article" date="2020" name="G3 (Bethesda)">
        <title>CeMbio - The Caenorhabditis elegans Microbiome Resource.</title>
        <authorList>
            <person name="Dirksen P."/>
            <person name="Assie A."/>
            <person name="Zimmermann J."/>
            <person name="Zhang F."/>
            <person name="Tietje A.M."/>
            <person name="Marsh S.A."/>
            <person name="Felix M.A."/>
            <person name="Shapira M."/>
            <person name="Kaleta C."/>
            <person name="Schulenburg H."/>
            <person name="Samuel B."/>
        </authorList>
    </citation>
    <scope>NUCLEOTIDE SEQUENCE [LARGE SCALE GENOMIC DNA]</scope>
    <source>
        <strain evidence="3 4">BIGb0172</strain>
    </source>
</reference>
<dbReference type="InterPro" id="IPR000868">
    <property type="entry name" value="Isochorismatase-like_dom"/>
</dbReference>
<evidence type="ECO:0000256" key="1">
    <source>
        <dbReference type="ARBA" id="ARBA00022801"/>
    </source>
</evidence>
<dbReference type="CDD" id="cd01014">
    <property type="entry name" value="nicotinamidase_related"/>
    <property type="match status" value="1"/>
</dbReference>
<dbReference type="PANTHER" id="PTHR43540:SF15">
    <property type="entry name" value="BLR5631 PROTEIN"/>
    <property type="match status" value="1"/>
</dbReference>
<evidence type="ECO:0000313" key="3">
    <source>
        <dbReference type="EMBL" id="QMV71455.1"/>
    </source>
</evidence>
<dbReference type="GO" id="GO:0016787">
    <property type="term" value="F:hydrolase activity"/>
    <property type="evidence" value="ECO:0007669"/>
    <property type="project" value="UniProtKB-KW"/>
</dbReference>
<dbReference type="RefSeq" id="WP_182325900.1">
    <property type="nucleotide sequence ID" value="NZ_CP058554.1"/>
</dbReference>
<dbReference type="PANTHER" id="PTHR43540">
    <property type="entry name" value="PEROXYUREIDOACRYLATE/UREIDOACRYLATE AMIDOHYDROLASE-RELATED"/>
    <property type="match status" value="1"/>
</dbReference>
<sequence>MHTSTLRELNQLDAKPAVLAESTLVLVDYQNTYTQGVMELEGWQAALDAASRLLAQARAAGAKVIHVMHDGGEGSPYDIRAEIGQIHASVAPLSDEPVVVKTAPNSFHNTNLAQQVDAAGNAQLVIIGFMSHMCVTFTAEGAFLRGNRATVVANACATRSLQSAAGAVSAAQLHQSAMATIGDLYAVVVGSSAALG</sequence>
<dbReference type="Pfam" id="PF00857">
    <property type="entry name" value="Isochorismatase"/>
    <property type="match status" value="1"/>
</dbReference>
<dbReference type="Gene3D" id="3.40.50.850">
    <property type="entry name" value="Isochorismatase-like"/>
    <property type="match status" value="1"/>
</dbReference>
<dbReference type="InterPro" id="IPR050272">
    <property type="entry name" value="Isochorismatase-like_hydrls"/>
</dbReference>
<name>A0A7G5EBT0_9BURK</name>
<dbReference type="Proteomes" id="UP000515240">
    <property type="component" value="Chromosome"/>
</dbReference>
<evidence type="ECO:0000259" key="2">
    <source>
        <dbReference type="Pfam" id="PF00857"/>
    </source>
</evidence>
<feature type="domain" description="Isochorismatase-like" evidence="2">
    <location>
        <begin position="23"/>
        <end position="174"/>
    </location>
</feature>
<dbReference type="SUPFAM" id="SSF52499">
    <property type="entry name" value="Isochorismatase-like hydrolases"/>
    <property type="match status" value="1"/>
</dbReference>
<accession>A0A7G5EBT0</accession>
<proteinExistence type="predicted"/>
<organism evidence="3 4">
    <name type="scientific">Comamonas piscis</name>
    <dbReference type="NCBI Taxonomy" id="1562974"/>
    <lineage>
        <taxon>Bacteria</taxon>
        <taxon>Pseudomonadati</taxon>
        <taxon>Pseudomonadota</taxon>
        <taxon>Betaproteobacteria</taxon>
        <taxon>Burkholderiales</taxon>
        <taxon>Comamonadaceae</taxon>
        <taxon>Comamonas</taxon>
    </lineage>
</organism>
<evidence type="ECO:0000313" key="4">
    <source>
        <dbReference type="Proteomes" id="UP000515240"/>
    </source>
</evidence>
<dbReference type="AlphaFoldDB" id="A0A7G5EBT0"/>
<dbReference type="EMBL" id="CP058554">
    <property type="protein sequence ID" value="QMV71455.1"/>
    <property type="molecule type" value="Genomic_DNA"/>
</dbReference>
<keyword evidence="1 3" id="KW-0378">Hydrolase</keyword>
<dbReference type="InterPro" id="IPR036380">
    <property type="entry name" value="Isochorismatase-like_sf"/>
</dbReference>
<protein>
    <submittedName>
        <fullName evidence="3">Cysteine hydrolase</fullName>
    </submittedName>
</protein>
<keyword evidence="4" id="KW-1185">Reference proteome</keyword>
<gene>
    <name evidence="3" type="ORF">HS961_00630</name>
</gene>